<dbReference type="InterPro" id="IPR010016">
    <property type="entry name" value="PxpB"/>
</dbReference>
<dbReference type="PANTHER" id="PTHR34698:SF2">
    <property type="entry name" value="5-OXOPROLINASE SUBUNIT B"/>
    <property type="match status" value="1"/>
</dbReference>
<dbReference type="GO" id="GO:0005524">
    <property type="term" value="F:ATP binding"/>
    <property type="evidence" value="ECO:0007669"/>
    <property type="project" value="UniProtKB-KW"/>
</dbReference>
<sequence length="217" mass="24317">MHIISNTQYDLEWVGEQSWLLTPTDKNLIPIYAQSLRLSDVPYLENVTSCFTHILLEFSLAYCPLDVPDYCYQLLSQLEKIPQNHPLCTTHKLPIDFSAGLDLEELAATCGLSTRQLQKDILNLELVVMVNGFAPGFSYCGELPKALQVPRRATPRVHIPAGSVAIADKYLAVYPQISPGGWHIIGHCSQRLFDVTAKQPNRLNLGDKISFYEAEDS</sequence>
<comment type="caution">
    <text evidence="5">The sequence shown here is derived from an EMBL/GenBank/DDBJ whole genome shotgun (WGS) entry which is preliminary data.</text>
</comment>
<dbReference type="Pfam" id="PF02682">
    <property type="entry name" value="CT_C_D"/>
    <property type="match status" value="1"/>
</dbReference>
<evidence type="ECO:0000256" key="1">
    <source>
        <dbReference type="ARBA" id="ARBA00022741"/>
    </source>
</evidence>
<evidence type="ECO:0000313" key="6">
    <source>
        <dbReference type="Proteomes" id="UP001165413"/>
    </source>
</evidence>
<dbReference type="RefSeq" id="WP_254097702.1">
    <property type="nucleotide sequence ID" value="NZ_JANATA010000001.1"/>
</dbReference>
<dbReference type="Gene3D" id="2.40.100.10">
    <property type="entry name" value="Cyclophilin-like"/>
    <property type="match status" value="1"/>
</dbReference>
<organism evidence="5 6">
    <name type="scientific">Opacimonas viscosa</name>
    <dbReference type="NCBI Taxonomy" id="2961944"/>
    <lineage>
        <taxon>Bacteria</taxon>
        <taxon>Pseudomonadati</taxon>
        <taxon>Pseudomonadota</taxon>
        <taxon>Gammaproteobacteria</taxon>
        <taxon>Alteromonadales</taxon>
        <taxon>Alteromonadaceae</taxon>
        <taxon>Opacimonas</taxon>
    </lineage>
</organism>
<dbReference type="EMBL" id="JANATA010000001">
    <property type="protein sequence ID" value="MCP3427391.1"/>
    <property type="molecule type" value="Genomic_DNA"/>
</dbReference>
<dbReference type="AlphaFoldDB" id="A0AA42BNG3"/>
<dbReference type="InterPro" id="IPR029000">
    <property type="entry name" value="Cyclophilin-like_dom_sf"/>
</dbReference>
<accession>A0AA42BNG3</accession>
<evidence type="ECO:0000256" key="2">
    <source>
        <dbReference type="ARBA" id="ARBA00022801"/>
    </source>
</evidence>
<evidence type="ECO:0000313" key="5">
    <source>
        <dbReference type="EMBL" id="MCP3427391.1"/>
    </source>
</evidence>
<protein>
    <submittedName>
        <fullName evidence="5">Allophanate hydrolase subunit 1</fullName>
    </submittedName>
</protein>
<dbReference type="PANTHER" id="PTHR34698">
    <property type="entry name" value="5-OXOPROLINASE SUBUNIT B"/>
    <property type="match status" value="1"/>
</dbReference>
<dbReference type="InterPro" id="IPR003833">
    <property type="entry name" value="CT_C_D"/>
</dbReference>
<keyword evidence="6" id="KW-1185">Reference proteome</keyword>
<dbReference type="SUPFAM" id="SSF50891">
    <property type="entry name" value="Cyclophilin-like"/>
    <property type="match status" value="1"/>
</dbReference>
<dbReference type="Proteomes" id="UP001165413">
    <property type="component" value="Unassembled WGS sequence"/>
</dbReference>
<dbReference type="GO" id="GO:0016787">
    <property type="term" value="F:hydrolase activity"/>
    <property type="evidence" value="ECO:0007669"/>
    <property type="project" value="UniProtKB-KW"/>
</dbReference>
<keyword evidence="1" id="KW-0547">Nucleotide-binding</keyword>
<name>A0AA42BNG3_9ALTE</name>
<evidence type="ECO:0000259" key="4">
    <source>
        <dbReference type="SMART" id="SM00796"/>
    </source>
</evidence>
<reference evidence="5" key="1">
    <citation type="submission" date="2022-07" db="EMBL/GenBank/DDBJ databases">
        <title>Characterization of the Novel Bacterium Alteromonas immobilis LMIT006 and Alteromonas gregis LMIT007.</title>
        <authorList>
            <person name="Lin X."/>
        </authorList>
    </citation>
    <scope>NUCLEOTIDE SEQUENCE</scope>
    <source>
        <strain evidence="5">LMIT007</strain>
    </source>
</reference>
<keyword evidence="2 5" id="KW-0378">Hydrolase</keyword>
<keyword evidence="3" id="KW-0067">ATP-binding</keyword>
<gene>
    <name evidence="5" type="ORF">NLF92_00325</name>
</gene>
<dbReference type="SMART" id="SM00796">
    <property type="entry name" value="AHS1"/>
    <property type="match status" value="1"/>
</dbReference>
<proteinExistence type="predicted"/>
<evidence type="ECO:0000256" key="3">
    <source>
        <dbReference type="ARBA" id="ARBA00022840"/>
    </source>
</evidence>
<feature type="domain" description="Carboxyltransferase" evidence="4">
    <location>
        <begin position="9"/>
        <end position="203"/>
    </location>
</feature>